<evidence type="ECO:0000313" key="3">
    <source>
        <dbReference type="Proteomes" id="UP000050795"/>
    </source>
</evidence>
<evidence type="ECO:0000313" key="4">
    <source>
        <dbReference type="WBParaSite" id="TREG1_127280.1"/>
    </source>
</evidence>
<dbReference type="PRINTS" id="PR00837">
    <property type="entry name" value="V5TPXLIKE"/>
</dbReference>
<dbReference type="InterPro" id="IPR014044">
    <property type="entry name" value="CAP_dom"/>
</dbReference>
<keyword evidence="3" id="KW-1185">Reference proteome</keyword>
<feature type="signal peptide" evidence="1">
    <location>
        <begin position="1"/>
        <end position="21"/>
    </location>
</feature>
<dbReference type="Pfam" id="PF00188">
    <property type="entry name" value="CAP"/>
    <property type="match status" value="1"/>
</dbReference>
<reference evidence="3" key="1">
    <citation type="submission" date="2022-06" db="EMBL/GenBank/DDBJ databases">
        <authorList>
            <person name="Berger JAMES D."/>
            <person name="Berger JAMES D."/>
        </authorList>
    </citation>
    <scope>NUCLEOTIDE SEQUENCE [LARGE SCALE GENOMIC DNA]</scope>
</reference>
<dbReference type="Proteomes" id="UP000050795">
    <property type="component" value="Unassembled WGS sequence"/>
</dbReference>
<dbReference type="Gene3D" id="3.40.33.10">
    <property type="entry name" value="CAP"/>
    <property type="match status" value="1"/>
</dbReference>
<reference evidence="4" key="2">
    <citation type="submission" date="2023-11" db="UniProtKB">
        <authorList>
            <consortium name="WormBaseParasite"/>
        </authorList>
    </citation>
    <scope>IDENTIFICATION</scope>
</reference>
<dbReference type="InterPro" id="IPR001283">
    <property type="entry name" value="CRISP-related"/>
</dbReference>
<keyword evidence="1" id="KW-0732">Signal</keyword>
<evidence type="ECO:0000259" key="2">
    <source>
        <dbReference type="SMART" id="SM00198"/>
    </source>
</evidence>
<dbReference type="PANTHER" id="PTHR10334">
    <property type="entry name" value="CYSTEINE-RICH SECRETORY PROTEIN-RELATED"/>
    <property type="match status" value="1"/>
</dbReference>
<feature type="domain" description="SCP" evidence="2">
    <location>
        <begin position="27"/>
        <end position="178"/>
    </location>
</feature>
<accession>A0AA85IXM5</accession>
<dbReference type="SUPFAM" id="SSF55797">
    <property type="entry name" value="PR-1-like"/>
    <property type="match status" value="1"/>
</dbReference>
<name>A0AA85IXM5_TRIRE</name>
<evidence type="ECO:0000256" key="1">
    <source>
        <dbReference type="SAM" id="SignalP"/>
    </source>
</evidence>
<sequence length="198" mass="22546">MQLFQWFILVSICLINSYANANRDWTIEDSELLALHNAYRQGVKYGKVQNQPPAMDIPNLMWSYELVNISKSWATTCQPYPSKITMSGDGEAGWISVGQNVAAVPNVRDAVALWFNEYSNYDFEANKCKGNRKCANYKQLVFSETTQVGCAYKRCDNFKAPNDIVVVCSYGPGGEYFSRRPYTASIDPQDEEDVFYEF</sequence>
<feature type="chain" id="PRO_5041644605" description="SCP domain-containing protein" evidence="1">
    <location>
        <begin position="22"/>
        <end position="198"/>
    </location>
</feature>
<organism evidence="3 4">
    <name type="scientific">Trichobilharzia regenti</name>
    <name type="common">Nasal bird schistosome</name>
    <dbReference type="NCBI Taxonomy" id="157069"/>
    <lineage>
        <taxon>Eukaryota</taxon>
        <taxon>Metazoa</taxon>
        <taxon>Spiralia</taxon>
        <taxon>Lophotrochozoa</taxon>
        <taxon>Platyhelminthes</taxon>
        <taxon>Trematoda</taxon>
        <taxon>Digenea</taxon>
        <taxon>Strigeidida</taxon>
        <taxon>Schistosomatoidea</taxon>
        <taxon>Schistosomatidae</taxon>
        <taxon>Trichobilharzia</taxon>
    </lineage>
</organism>
<dbReference type="InterPro" id="IPR002413">
    <property type="entry name" value="V5_allergen-like"/>
</dbReference>
<dbReference type="SMART" id="SM00198">
    <property type="entry name" value="SCP"/>
    <property type="match status" value="1"/>
</dbReference>
<proteinExistence type="predicted"/>
<protein>
    <recommendedName>
        <fullName evidence="2">SCP domain-containing protein</fullName>
    </recommendedName>
</protein>
<dbReference type="CDD" id="cd05380">
    <property type="entry name" value="CAP_euk"/>
    <property type="match status" value="1"/>
</dbReference>
<dbReference type="WBParaSite" id="TREG1_127280.1">
    <property type="protein sequence ID" value="TREG1_127280.1"/>
    <property type="gene ID" value="TREG1_127280"/>
</dbReference>
<dbReference type="PRINTS" id="PR00838">
    <property type="entry name" value="V5ALLERGEN"/>
</dbReference>
<dbReference type="InterPro" id="IPR035940">
    <property type="entry name" value="CAP_sf"/>
</dbReference>
<dbReference type="AlphaFoldDB" id="A0AA85IXM5"/>